<dbReference type="PANTHER" id="PTHR24128">
    <property type="entry name" value="HOMEOBOX PROTEIN WARIAI"/>
    <property type="match status" value="1"/>
</dbReference>
<reference evidence="4 5" key="1">
    <citation type="journal article" date="2012" name="Nature">
        <title>Repeated polyploidization of Gossypium genomes and the evolution of spinnable cotton fibres.</title>
        <authorList>
            <person name="Paterson A.H."/>
            <person name="Wendel J.F."/>
            <person name="Gundlach H."/>
            <person name="Guo H."/>
            <person name="Jenkins J."/>
            <person name="Jin D."/>
            <person name="Llewellyn D."/>
            <person name="Showmaker K.C."/>
            <person name="Shu S."/>
            <person name="Udall J."/>
            <person name="Yoo M.J."/>
            <person name="Byers R."/>
            <person name="Chen W."/>
            <person name="Doron-Faigenboim A."/>
            <person name="Duke M.V."/>
            <person name="Gong L."/>
            <person name="Grimwood J."/>
            <person name="Grover C."/>
            <person name="Grupp K."/>
            <person name="Hu G."/>
            <person name="Lee T.H."/>
            <person name="Li J."/>
            <person name="Lin L."/>
            <person name="Liu T."/>
            <person name="Marler B.S."/>
            <person name="Page J.T."/>
            <person name="Roberts A.W."/>
            <person name="Romanel E."/>
            <person name="Sanders W.S."/>
            <person name="Szadkowski E."/>
            <person name="Tan X."/>
            <person name="Tang H."/>
            <person name="Xu C."/>
            <person name="Wang J."/>
            <person name="Wang Z."/>
            <person name="Zhang D."/>
            <person name="Zhang L."/>
            <person name="Ashrafi H."/>
            <person name="Bedon F."/>
            <person name="Bowers J.E."/>
            <person name="Brubaker C.L."/>
            <person name="Chee P.W."/>
            <person name="Das S."/>
            <person name="Gingle A.R."/>
            <person name="Haigler C.H."/>
            <person name="Harker D."/>
            <person name="Hoffmann L.V."/>
            <person name="Hovav R."/>
            <person name="Jones D.C."/>
            <person name="Lemke C."/>
            <person name="Mansoor S."/>
            <person name="ur Rahman M."/>
            <person name="Rainville L.N."/>
            <person name="Rambani A."/>
            <person name="Reddy U.K."/>
            <person name="Rong J.K."/>
            <person name="Saranga Y."/>
            <person name="Scheffler B.E."/>
            <person name="Scheffler J.A."/>
            <person name="Stelly D.M."/>
            <person name="Triplett B.A."/>
            <person name="Van Deynze A."/>
            <person name="Vaslin M.F."/>
            <person name="Waghmare V.N."/>
            <person name="Walford S.A."/>
            <person name="Wright R.J."/>
            <person name="Zaki E.A."/>
            <person name="Zhang T."/>
            <person name="Dennis E.S."/>
            <person name="Mayer K.F."/>
            <person name="Peterson D.G."/>
            <person name="Rokhsar D.S."/>
            <person name="Wang X."/>
            <person name="Schmutz J."/>
        </authorList>
    </citation>
    <scope>NUCLEOTIDE SEQUENCE [LARGE SCALE GENOMIC DNA]</scope>
</reference>
<evidence type="ECO:0000259" key="3">
    <source>
        <dbReference type="Pfam" id="PF13962"/>
    </source>
</evidence>
<dbReference type="InterPro" id="IPR002110">
    <property type="entry name" value="Ankyrin_rpt"/>
</dbReference>
<organism evidence="4 5">
    <name type="scientific">Gossypium raimondii</name>
    <name type="common">Peruvian cotton</name>
    <name type="synonym">Gossypium klotzschianum subsp. raimondii</name>
    <dbReference type="NCBI Taxonomy" id="29730"/>
    <lineage>
        <taxon>Eukaryota</taxon>
        <taxon>Viridiplantae</taxon>
        <taxon>Streptophyta</taxon>
        <taxon>Embryophyta</taxon>
        <taxon>Tracheophyta</taxon>
        <taxon>Spermatophyta</taxon>
        <taxon>Magnoliopsida</taxon>
        <taxon>eudicotyledons</taxon>
        <taxon>Gunneridae</taxon>
        <taxon>Pentapetalae</taxon>
        <taxon>rosids</taxon>
        <taxon>malvids</taxon>
        <taxon>Malvales</taxon>
        <taxon>Malvaceae</taxon>
        <taxon>Malvoideae</taxon>
        <taxon>Gossypium</taxon>
    </lineage>
</organism>
<gene>
    <name evidence="4" type="ORF">B456_011G249900</name>
</gene>
<dbReference type="Gene3D" id="1.25.40.20">
    <property type="entry name" value="Ankyrin repeat-containing domain"/>
    <property type="match status" value="2"/>
</dbReference>
<dbReference type="Pfam" id="PF13962">
    <property type="entry name" value="PGG"/>
    <property type="match status" value="1"/>
</dbReference>
<dbReference type="Pfam" id="PF12796">
    <property type="entry name" value="Ank_2"/>
    <property type="match status" value="2"/>
</dbReference>
<keyword evidence="2" id="KW-0472">Membrane</keyword>
<dbReference type="InterPro" id="IPR026961">
    <property type="entry name" value="PGG_dom"/>
</dbReference>
<feature type="transmembrane region" description="Helical" evidence="2">
    <location>
        <begin position="232"/>
        <end position="249"/>
    </location>
</feature>
<keyword evidence="2" id="KW-1133">Transmembrane helix</keyword>
<feature type="transmembrane region" description="Helical" evidence="2">
    <location>
        <begin position="341"/>
        <end position="362"/>
    </location>
</feature>
<name>A0A0D2UXU4_GOSRA</name>
<feature type="transmembrane region" description="Helical" evidence="2">
    <location>
        <begin position="317"/>
        <end position="335"/>
    </location>
</feature>
<dbReference type="Gramene" id="KJB73766">
    <property type="protein sequence ID" value="KJB73766"/>
    <property type="gene ID" value="B456_011G249900"/>
</dbReference>
<dbReference type="InterPro" id="IPR036770">
    <property type="entry name" value="Ankyrin_rpt-contain_sf"/>
</dbReference>
<dbReference type="SMART" id="SM00248">
    <property type="entry name" value="ANK"/>
    <property type="match status" value="3"/>
</dbReference>
<dbReference type="PROSITE" id="PS50088">
    <property type="entry name" value="ANK_REPEAT"/>
    <property type="match status" value="2"/>
</dbReference>
<feature type="repeat" description="ANK" evidence="1">
    <location>
        <begin position="70"/>
        <end position="91"/>
    </location>
</feature>
<evidence type="ECO:0000256" key="2">
    <source>
        <dbReference type="SAM" id="Phobius"/>
    </source>
</evidence>
<feature type="domain" description="PGG" evidence="3">
    <location>
        <begin position="228"/>
        <end position="341"/>
    </location>
</feature>
<dbReference type="PANTHER" id="PTHR24128:SF46">
    <property type="entry name" value="ALPHA-LATROTOXIN-LHE1A-LIKE ISOFORM X1"/>
    <property type="match status" value="1"/>
</dbReference>
<feature type="transmembrane region" description="Helical" evidence="2">
    <location>
        <begin position="374"/>
        <end position="403"/>
    </location>
</feature>
<accession>A0A0D2UXU4</accession>
<evidence type="ECO:0000256" key="1">
    <source>
        <dbReference type="PROSITE-ProRule" id="PRU00023"/>
    </source>
</evidence>
<keyword evidence="2" id="KW-0812">Transmembrane</keyword>
<dbReference type="SUPFAM" id="SSF48403">
    <property type="entry name" value="Ankyrin repeat"/>
    <property type="match status" value="1"/>
</dbReference>
<dbReference type="eggNOG" id="KOG0504">
    <property type="taxonomic scope" value="Eukaryota"/>
</dbReference>
<evidence type="ECO:0000313" key="5">
    <source>
        <dbReference type="Proteomes" id="UP000032304"/>
    </source>
</evidence>
<keyword evidence="1" id="KW-0040">ANK repeat</keyword>
<feature type="repeat" description="ANK" evidence="1">
    <location>
        <begin position="135"/>
        <end position="167"/>
    </location>
</feature>
<dbReference type="Proteomes" id="UP000032304">
    <property type="component" value="Chromosome 11"/>
</dbReference>
<dbReference type="EMBL" id="CM001750">
    <property type="protein sequence ID" value="KJB73766.1"/>
    <property type="molecule type" value="Genomic_DNA"/>
</dbReference>
<evidence type="ECO:0000313" key="4">
    <source>
        <dbReference type="EMBL" id="KJB73766.1"/>
    </source>
</evidence>
<dbReference type="OMA" id="WIFSSFF"/>
<keyword evidence="5" id="KW-1185">Reference proteome</keyword>
<sequence length="425" mass="47842">MDERLRTAARTGNVADLYNLIQRDGNVLRHFDEVEFVDTPLHIAAEEGCIRFAMEMMNLKPAFARKLNQQGLSPLHIAVKQGHKEMALRFLEMDKDLVRVKGKNENNRLDVLQVLIRTIWKTDYYREVVNQMDEDGNTALHLAAFHNQLEMLKLLLNCKADKHANNQAGWTAMDVAQQQHNRESITILRGCFIPEVSNFKCKLEKQIVKHVTKASSLIFHNMDNISGEDRNALLVILGLLLAATYQASLSPPGGVWQGENTSTSKGSYDSTVPGKSVMDKSSFLHFYIPTYIVFIVTFFLILALLKPFPHGFRTALQVLLAFLAMCFDQSISFIAPTFLTSGILCIFSTIIFILMVFMCIAYQVSKFSVSIVGCWIFSSFFLSILGGEIVRGVIQGLLLFLFLSDESLKGTIVVVGYAPDTLLYY</sequence>
<dbReference type="AlphaFoldDB" id="A0A0D2UXU4"/>
<dbReference type="PROSITE" id="PS50297">
    <property type="entry name" value="ANK_REP_REGION"/>
    <property type="match status" value="2"/>
</dbReference>
<dbReference type="STRING" id="29730.A0A0D2UXU4"/>
<proteinExistence type="predicted"/>
<feature type="transmembrane region" description="Helical" evidence="2">
    <location>
        <begin position="286"/>
        <end position="305"/>
    </location>
</feature>
<protein>
    <recommendedName>
        <fullName evidence="3">PGG domain-containing protein</fullName>
    </recommendedName>
</protein>